<dbReference type="EMBL" id="JAOQJU010000001">
    <property type="protein sequence ID" value="MCU6685022.1"/>
    <property type="molecule type" value="Genomic_DNA"/>
</dbReference>
<accession>A0ABT2RI10</accession>
<dbReference type="InterPro" id="IPR005119">
    <property type="entry name" value="LysR_subst-bd"/>
</dbReference>
<evidence type="ECO:0000256" key="2">
    <source>
        <dbReference type="ARBA" id="ARBA00023015"/>
    </source>
</evidence>
<dbReference type="Gene3D" id="1.10.10.10">
    <property type="entry name" value="Winged helix-like DNA-binding domain superfamily/Winged helix DNA-binding domain"/>
    <property type="match status" value="1"/>
</dbReference>
<keyword evidence="3" id="KW-0238">DNA-binding</keyword>
<dbReference type="SUPFAM" id="SSF46785">
    <property type="entry name" value="Winged helix' DNA-binding domain"/>
    <property type="match status" value="1"/>
</dbReference>
<evidence type="ECO:0000313" key="6">
    <source>
        <dbReference type="EMBL" id="MCU6685022.1"/>
    </source>
</evidence>
<proteinExistence type="inferred from homology"/>
<reference evidence="6 7" key="1">
    <citation type="journal article" date="2021" name="ISME Commun">
        <title>Automated analysis of genomic sequences facilitates high-throughput and comprehensive description of bacteria.</title>
        <authorList>
            <person name="Hitch T.C.A."/>
        </authorList>
    </citation>
    <scope>NUCLEOTIDE SEQUENCE [LARGE SCALE GENOMIC DNA]</scope>
    <source>
        <strain evidence="6 7">Sanger_03</strain>
    </source>
</reference>
<gene>
    <name evidence="6" type="ORF">OCV99_00375</name>
</gene>
<protein>
    <submittedName>
        <fullName evidence="6">LysR family transcriptional regulator</fullName>
    </submittedName>
</protein>
<dbReference type="InterPro" id="IPR036390">
    <property type="entry name" value="WH_DNA-bd_sf"/>
</dbReference>
<dbReference type="RefSeq" id="WP_158367267.1">
    <property type="nucleotide sequence ID" value="NZ_JAOQJU010000001.1"/>
</dbReference>
<evidence type="ECO:0000256" key="1">
    <source>
        <dbReference type="ARBA" id="ARBA00009437"/>
    </source>
</evidence>
<dbReference type="PANTHER" id="PTHR30346:SF0">
    <property type="entry name" value="HCA OPERON TRANSCRIPTIONAL ACTIVATOR HCAR"/>
    <property type="match status" value="1"/>
</dbReference>
<dbReference type="Pfam" id="PF00126">
    <property type="entry name" value="HTH_1"/>
    <property type="match status" value="1"/>
</dbReference>
<keyword evidence="7" id="KW-1185">Reference proteome</keyword>
<name>A0ABT2RI10_9FIRM</name>
<dbReference type="Pfam" id="PF03466">
    <property type="entry name" value="LysR_substrate"/>
    <property type="match status" value="1"/>
</dbReference>
<dbReference type="PRINTS" id="PR00039">
    <property type="entry name" value="HTHLYSR"/>
</dbReference>
<comment type="similarity">
    <text evidence="1">Belongs to the LysR transcriptional regulatory family.</text>
</comment>
<dbReference type="Proteomes" id="UP001652431">
    <property type="component" value="Unassembled WGS sequence"/>
</dbReference>
<evidence type="ECO:0000313" key="7">
    <source>
        <dbReference type="Proteomes" id="UP001652431"/>
    </source>
</evidence>
<dbReference type="CDD" id="cd08414">
    <property type="entry name" value="PBP2_LTTR_aromatics_like"/>
    <property type="match status" value="1"/>
</dbReference>
<organism evidence="6 7">
    <name type="scientific">Dorea acetigenes</name>
    <dbReference type="NCBI Taxonomy" id="2981787"/>
    <lineage>
        <taxon>Bacteria</taxon>
        <taxon>Bacillati</taxon>
        <taxon>Bacillota</taxon>
        <taxon>Clostridia</taxon>
        <taxon>Lachnospirales</taxon>
        <taxon>Lachnospiraceae</taxon>
        <taxon>Dorea</taxon>
    </lineage>
</organism>
<dbReference type="SUPFAM" id="SSF53850">
    <property type="entry name" value="Periplasmic binding protein-like II"/>
    <property type="match status" value="1"/>
</dbReference>
<sequence length="309" mass="35145">MNQNQLKYFVAAAETRSFSKAAEEFFISQAAITQQIKFLESELEVQLFDRSTRPVTLTAAGRTFFVEAKAILERMSRSRNLVRDTAAGMSGTLRIGYLRGYERSSLSSGVQKFHYRNPNVLVTFYRCSSDILASGILQGDYDIIFTWDSTNLKQNVNIAYKLIERARLVVALYSRHPLAQRHAIDRKELSGESIIFMSPSETDDSYGDAYFMNLYYEAGFKPNILARTADTESVLMMVAAEEGISILPDYCTTKLYHAENLAFVPLKGEWEKEEIIAVWKKENRNPALRRFVETLGQEMSGDIAEKIID</sequence>
<dbReference type="PANTHER" id="PTHR30346">
    <property type="entry name" value="TRANSCRIPTIONAL DUAL REGULATOR HCAR-RELATED"/>
    <property type="match status" value="1"/>
</dbReference>
<dbReference type="InterPro" id="IPR000847">
    <property type="entry name" value="LysR_HTH_N"/>
</dbReference>
<evidence type="ECO:0000256" key="4">
    <source>
        <dbReference type="ARBA" id="ARBA00023163"/>
    </source>
</evidence>
<evidence type="ECO:0000259" key="5">
    <source>
        <dbReference type="PROSITE" id="PS50931"/>
    </source>
</evidence>
<keyword evidence="2" id="KW-0805">Transcription regulation</keyword>
<dbReference type="PROSITE" id="PS50931">
    <property type="entry name" value="HTH_LYSR"/>
    <property type="match status" value="1"/>
</dbReference>
<dbReference type="InterPro" id="IPR036388">
    <property type="entry name" value="WH-like_DNA-bd_sf"/>
</dbReference>
<evidence type="ECO:0000256" key="3">
    <source>
        <dbReference type="ARBA" id="ARBA00023125"/>
    </source>
</evidence>
<keyword evidence="4" id="KW-0804">Transcription</keyword>
<dbReference type="Gene3D" id="3.40.190.10">
    <property type="entry name" value="Periplasmic binding protein-like II"/>
    <property type="match status" value="2"/>
</dbReference>
<comment type="caution">
    <text evidence="6">The sequence shown here is derived from an EMBL/GenBank/DDBJ whole genome shotgun (WGS) entry which is preliminary data.</text>
</comment>
<feature type="domain" description="HTH lysR-type" evidence="5">
    <location>
        <begin position="1"/>
        <end position="58"/>
    </location>
</feature>